<evidence type="ECO:0000256" key="17">
    <source>
        <dbReference type="ARBA" id="ARBA00034523"/>
    </source>
</evidence>
<evidence type="ECO:0000256" key="8">
    <source>
        <dbReference type="ARBA" id="ARBA00022771"/>
    </source>
</evidence>
<evidence type="ECO:0000256" key="16">
    <source>
        <dbReference type="ARBA" id="ARBA00034438"/>
    </source>
</evidence>
<gene>
    <name evidence="19" type="ORF">Malapachy_0903</name>
</gene>
<dbReference type="VEuPathDB" id="FungiDB:Malapachy_0903"/>
<evidence type="ECO:0000256" key="15">
    <source>
        <dbReference type="ARBA" id="ARBA00032511"/>
    </source>
</evidence>
<dbReference type="GeneID" id="28727290"/>
<evidence type="ECO:0000256" key="1">
    <source>
        <dbReference type="ARBA" id="ARBA00004585"/>
    </source>
</evidence>
<keyword evidence="14" id="KW-0576">Peroxisome</keyword>
<dbReference type="EMBL" id="LGAV01000003">
    <property type="protein sequence ID" value="KOS15117.1"/>
    <property type="molecule type" value="Genomic_DNA"/>
</dbReference>
<evidence type="ECO:0000256" key="10">
    <source>
        <dbReference type="ARBA" id="ARBA00022833"/>
    </source>
</evidence>
<dbReference type="STRING" id="77020.A0A0M8MR36"/>
<dbReference type="GO" id="GO:0005778">
    <property type="term" value="C:peroxisomal membrane"/>
    <property type="evidence" value="ECO:0007669"/>
    <property type="project" value="UniProtKB-SubCell"/>
</dbReference>
<dbReference type="OrthoDB" id="1701437at2759"/>
<keyword evidence="12" id="KW-1133">Transmembrane helix</keyword>
<evidence type="ECO:0000313" key="20">
    <source>
        <dbReference type="Proteomes" id="UP000037751"/>
    </source>
</evidence>
<protein>
    <recommendedName>
        <fullName evidence="17">RING-type E3 ubiquitin transferase (cysteine targeting)</fullName>
        <ecNumber evidence="17">2.3.2.36</ecNumber>
    </recommendedName>
    <alternativeName>
        <fullName evidence="15">Peroxin-2</fullName>
    </alternativeName>
</protein>
<dbReference type="GO" id="GO:0016567">
    <property type="term" value="P:protein ubiquitination"/>
    <property type="evidence" value="ECO:0007669"/>
    <property type="project" value="UniProtKB-ARBA"/>
</dbReference>
<evidence type="ECO:0000259" key="18">
    <source>
        <dbReference type="Pfam" id="PF04757"/>
    </source>
</evidence>
<organism evidence="19 20">
    <name type="scientific">Malassezia pachydermatis</name>
    <dbReference type="NCBI Taxonomy" id="77020"/>
    <lineage>
        <taxon>Eukaryota</taxon>
        <taxon>Fungi</taxon>
        <taxon>Dikarya</taxon>
        <taxon>Basidiomycota</taxon>
        <taxon>Ustilaginomycotina</taxon>
        <taxon>Malasseziomycetes</taxon>
        <taxon>Malasseziales</taxon>
        <taxon>Malasseziaceae</taxon>
        <taxon>Malassezia</taxon>
    </lineage>
</organism>
<keyword evidence="20" id="KW-1185">Reference proteome</keyword>
<keyword evidence="13" id="KW-0472">Membrane</keyword>
<keyword evidence="11" id="KW-0653">Protein transport</keyword>
<dbReference type="AlphaFoldDB" id="A0A0M8MR36"/>
<keyword evidence="9" id="KW-0833">Ubl conjugation pathway</keyword>
<sequence length="495" mass="56435">MRGESEPVPAFFEAAFHRAEPDIQSIRARLPSFPSPPLRVQRVGQLDADLLDQELADLLAEPVKAALRNVSPTLDKRRHDEIYLFLRLILYKFSIFDRSASYGAMLQNLKYRNEWAHRAHLQSTAVDAPLSRIQLALYPLITIIAPYAFSKAQAHMTEHHFDRAPTESPAFALFSLSEQLQRVWHMASLLNFGLFLWNGKYRTITDRLLGMRLTYANRALHRNVSFEFLNRQLVWNAFTEFLLFLLPLIRPQRIWRRIARWPTHPWVLRTLYDTLPTPLSRRLGLQLDEHTHAVRLARRSPRTPTIGKYWYLPDECCALCFQRLERAAGVEVDAVVPPPMPRHMTSTVAIPTADPLHPRRGLVARRQGREREGDDTLVDNKLVVDRAAERALKLAERRAARQAASARPAAVTEKPSLYGTSPNGIAYMDALLVTPYQALPCASQGHTCRYCYYCIADKLLDDAMADELQDTGGWPCLRCGEPIWGAERVVESATA</sequence>
<dbReference type="GO" id="GO:0016562">
    <property type="term" value="P:protein import into peroxisome matrix, receptor recycling"/>
    <property type="evidence" value="ECO:0007669"/>
    <property type="project" value="UniProtKB-ARBA"/>
</dbReference>
<dbReference type="Proteomes" id="UP000037751">
    <property type="component" value="Unassembled WGS sequence"/>
</dbReference>
<dbReference type="PANTHER" id="PTHR48178:SF1">
    <property type="entry name" value="PEROXISOME BIOGENESIS FACTOR 2"/>
    <property type="match status" value="1"/>
</dbReference>
<evidence type="ECO:0000256" key="7">
    <source>
        <dbReference type="ARBA" id="ARBA00022723"/>
    </source>
</evidence>
<evidence type="ECO:0000256" key="11">
    <source>
        <dbReference type="ARBA" id="ARBA00022927"/>
    </source>
</evidence>
<accession>A0A0M8MR36</accession>
<keyword evidence="6" id="KW-0812">Transmembrane</keyword>
<evidence type="ECO:0000313" key="19">
    <source>
        <dbReference type="EMBL" id="KOS15117.1"/>
    </source>
</evidence>
<evidence type="ECO:0000256" key="5">
    <source>
        <dbReference type="ARBA" id="ARBA00022679"/>
    </source>
</evidence>
<evidence type="ECO:0000256" key="6">
    <source>
        <dbReference type="ARBA" id="ARBA00022692"/>
    </source>
</evidence>
<dbReference type="RefSeq" id="XP_017992749.1">
    <property type="nucleotide sequence ID" value="XM_018135415.1"/>
</dbReference>
<dbReference type="PANTHER" id="PTHR48178">
    <property type="entry name" value="PEROXISOME BIOGENESIS FACTOR 2"/>
    <property type="match status" value="1"/>
</dbReference>
<evidence type="ECO:0000256" key="3">
    <source>
        <dbReference type="ARBA" id="ARBA00008704"/>
    </source>
</evidence>
<keyword evidence="7" id="KW-0479">Metal-binding</keyword>
<dbReference type="Pfam" id="PF04757">
    <property type="entry name" value="Pex2_Pex12"/>
    <property type="match status" value="1"/>
</dbReference>
<feature type="domain" description="Pex N-terminal" evidence="18">
    <location>
        <begin position="52"/>
        <end position="261"/>
    </location>
</feature>
<dbReference type="InterPro" id="IPR006845">
    <property type="entry name" value="Pex_N"/>
</dbReference>
<evidence type="ECO:0000256" key="2">
    <source>
        <dbReference type="ARBA" id="ARBA00004906"/>
    </source>
</evidence>
<comment type="subcellular location">
    <subcellularLocation>
        <location evidence="1">Peroxisome membrane</location>
        <topology evidence="1">Multi-pass membrane protein</topology>
    </subcellularLocation>
</comment>
<dbReference type="EC" id="2.3.2.36" evidence="17"/>
<name>A0A0M8MR36_9BASI</name>
<dbReference type="GO" id="GO:0008270">
    <property type="term" value="F:zinc ion binding"/>
    <property type="evidence" value="ECO:0007669"/>
    <property type="project" value="UniProtKB-KW"/>
</dbReference>
<comment type="pathway">
    <text evidence="2">Protein modification; protein ubiquitination.</text>
</comment>
<evidence type="ECO:0000256" key="12">
    <source>
        <dbReference type="ARBA" id="ARBA00022989"/>
    </source>
</evidence>
<evidence type="ECO:0000256" key="13">
    <source>
        <dbReference type="ARBA" id="ARBA00023136"/>
    </source>
</evidence>
<comment type="caution">
    <text evidence="19">The sequence shown here is derived from an EMBL/GenBank/DDBJ whole genome shotgun (WGS) entry which is preliminary data.</text>
</comment>
<keyword evidence="5" id="KW-0808">Transferase</keyword>
<comment type="similarity">
    <text evidence="3">Belongs to the pex2/pex10/pex12 family.</text>
</comment>
<evidence type="ECO:0000256" key="4">
    <source>
        <dbReference type="ARBA" id="ARBA00022448"/>
    </source>
</evidence>
<keyword evidence="4" id="KW-0813">Transport</keyword>
<proteinExistence type="inferred from homology"/>
<dbReference type="GO" id="GO:0061630">
    <property type="term" value="F:ubiquitin protein ligase activity"/>
    <property type="evidence" value="ECO:0007669"/>
    <property type="project" value="UniProtKB-EC"/>
</dbReference>
<keyword evidence="8" id="KW-0863">Zinc-finger</keyword>
<reference evidence="19 20" key="1">
    <citation type="submission" date="2015-07" db="EMBL/GenBank/DDBJ databases">
        <title>Draft Genome Sequence of Malassezia furfur CBS1878 and Malassezia pachydermatis CBS1879.</title>
        <authorList>
            <person name="Triana S."/>
            <person name="Ohm R."/>
            <person name="Gonzalez A."/>
            <person name="DeCock H."/>
            <person name="Restrepo S."/>
            <person name="Celis A."/>
        </authorList>
    </citation>
    <scope>NUCLEOTIDE SEQUENCE [LARGE SCALE GENOMIC DNA]</scope>
    <source>
        <strain evidence="19 20">CBS 1879</strain>
    </source>
</reference>
<comment type="catalytic activity">
    <reaction evidence="16">
        <text>[E2 ubiquitin-conjugating enzyme]-S-ubiquitinyl-L-cysteine + [acceptor protein]-L-cysteine = [E2 ubiquitin-conjugating enzyme]-L-cysteine + [acceptor protein]-S-ubiquitinyl-L-cysteine.</text>
        <dbReference type="EC" id="2.3.2.36"/>
    </reaction>
</comment>
<dbReference type="InterPro" id="IPR025654">
    <property type="entry name" value="PEX2/10"/>
</dbReference>
<evidence type="ECO:0000256" key="9">
    <source>
        <dbReference type="ARBA" id="ARBA00022786"/>
    </source>
</evidence>
<keyword evidence="10" id="KW-0862">Zinc</keyword>
<evidence type="ECO:0000256" key="14">
    <source>
        <dbReference type="ARBA" id="ARBA00023140"/>
    </source>
</evidence>